<gene>
    <name evidence="1" type="ORF">ISQ19_04030</name>
</gene>
<organism evidence="1 2">
    <name type="scientific">PS1 clade bacterium</name>
    <dbReference type="NCBI Taxonomy" id="2175152"/>
    <lineage>
        <taxon>Bacteria</taxon>
        <taxon>Pseudomonadati</taxon>
        <taxon>Pseudomonadota</taxon>
        <taxon>Alphaproteobacteria</taxon>
        <taxon>PS1 clade</taxon>
    </lineage>
</organism>
<dbReference type="AlphaFoldDB" id="A0A937L2Y9"/>
<sequence>MTQDYKVADISLADWGRKEIAIAETEMPGLMA</sequence>
<dbReference type="InterPro" id="IPR042172">
    <property type="entry name" value="Adenosylhomocyst_ase-like_sf"/>
</dbReference>
<dbReference type="Proteomes" id="UP000785783">
    <property type="component" value="Unassembled WGS sequence"/>
</dbReference>
<feature type="non-terminal residue" evidence="1">
    <location>
        <position position="32"/>
    </location>
</feature>
<protein>
    <submittedName>
        <fullName evidence="1">Adenosylhomocysteinase</fullName>
    </submittedName>
</protein>
<name>A0A937L2Y9_9PROT</name>
<comment type="caution">
    <text evidence="1">The sequence shown here is derived from an EMBL/GenBank/DDBJ whole genome shotgun (WGS) entry which is preliminary data.</text>
</comment>
<dbReference type="Gene3D" id="3.40.50.1480">
    <property type="entry name" value="Adenosylhomocysteinase-like"/>
    <property type="match status" value="1"/>
</dbReference>
<accession>A0A937L2Y9</accession>
<dbReference type="InterPro" id="IPR000043">
    <property type="entry name" value="Adenosylhomocysteinase-like"/>
</dbReference>
<proteinExistence type="predicted"/>
<reference evidence="1" key="1">
    <citation type="submission" date="2020-10" db="EMBL/GenBank/DDBJ databases">
        <title>Microbiome of the Black Sea water column analyzed by genome centric metagenomics.</title>
        <authorList>
            <person name="Cabello-Yeves P.J."/>
            <person name="Callieri C."/>
            <person name="Picazo A."/>
            <person name="Mehrshad M."/>
            <person name="Haro-Moreno J.M."/>
            <person name="Roda-Garcia J."/>
            <person name="Dzembekova N."/>
            <person name="Slabakova V."/>
            <person name="Slabakova N."/>
            <person name="Moncheva S."/>
            <person name="Rodriguez-Valera F."/>
        </authorList>
    </citation>
    <scope>NUCLEOTIDE SEQUENCE</scope>
    <source>
        <strain evidence="1">BS307-5m-G5</strain>
    </source>
</reference>
<dbReference type="EMBL" id="JADHOK010000041">
    <property type="protein sequence ID" value="MBL6761846.1"/>
    <property type="molecule type" value="Genomic_DNA"/>
</dbReference>
<dbReference type="Pfam" id="PF05221">
    <property type="entry name" value="AdoHcyase"/>
    <property type="match status" value="1"/>
</dbReference>
<dbReference type="SUPFAM" id="SSF52283">
    <property type="entry name" value="Formate/glycerate dehydrogenase catalytic domain-like"/>
    <property type="match status" value="1"/>
</dbReference>
<evidence type="ECO:0000313" key="1">
    <source>
        <dbReference type="EMBL" id="MBL6761846.1"/>
    </source>
</evidence>
<evidence type="ECO:0000313" key="2">
    <source>
        <dbReference type="Proteomes" id="UP000785783"/>
    </source>
</evidence>